<gene>
    <name evidence="1" type="ORF">MFMK1_002802</name>
</gene>
<evidence type="ECO:0000313" key="2">
    <source>
        <dbReference type="Proteomes" id="UP001329915"/>
    </source>
</evidence>
<dbReference type="AlphaFoldDB" id="A0AAU0URY5"/>
<keyword evidence="2" id="KW-1185">Reference proteome</keyword>
<accession>A0AAU0URY5</accession>
<organism evidence="1 2">
    <name type="scientific">Metallumcola ferriviriculae</name>
    <dbReference type="NCBI Taxonomy" id="3039180"/>
    <lineage>
        <taxon>Bacteria</taxon>
        <taxon>Bacillati</taxon>
        <taxon>Bacillota</taxon>
        <taxon>Clostridia</taxon>
        <taxon>Neomoorellales</taxon>
        <taxon>Desulfitibacteraceae</taxon>
        <taxon>Metallumcola</taxon>
    </lineage>
</organism>
<proteinExistence type="predicted"/>
<name>A0AAU0URY5_9FIRM</name>
<evidence type="ECO:0000313" key="1">
    <source>
        <dbReference type="EMBL" id="WRO22956.1"/>
    </source>
</evidence>
<reference evidence="1 2" key="1">
    <citation type="submission" date="2023-04" db="EMBL/GenBank/DDBJ databases">
        <authorList>
            <person name="Hsu D."/>
        </authorList>
    </citation>
    <scope>NUCLEOTIDE SEQUENCE [LARGE SCALE GENOMIC DNA]</scope>
    <source>
        <strain evidence="1 2">MK1</strain>
    </source>
</reference>
<protein>
    <submittedName>
        <fullName evidence="1">Uncharacterized protein</fullName>
    </submittedName>
</protein>
<dbReference type="Proteomes" id="UP001329915">
    <property type="component" value="Chromosome"/>
</dbReference>
<dbReference type="Pfam" id="PF21835">
    <property type="entry name" value="YIEGIA_cap"/>
    <property type="match status" value="1"/>
</dbReference>
<dbReference type="KEGG" id="dbc:MFMK1_002802"/>
<dbReference type="EMBL" id="CP121694">
    <property type="protein sequence ID" value="WRO22956.1"/>
    <property type="molecule type" value="Genomic_DNA"/>
</dbReference>
<dbReference type="RefSeq" id="WP_366922350.1">
    <property type="nucleotide sequence ID" value="NZ_CP121694.1"/>
</dbReference>
<dbReference type="InterPro" id="IPR054055">
    <property type="entry name" value="YpzH"/>
</dbReference>
<sequence>MEMELKQRILVLIVLEEARDRVSPGEAPTFYVNNKKEQDSLALVMSRTLMAMAHDLENGVYMLVKH</sequence>